<sequence>MEFDELQKIWDVQTKEPMWVINETVLRNRVQAKTQQTFHITRISELLSIIVNAAAGSFVLAVNLAKSPANLAMYLLATWIFATALYVLVSRIRRLNGEKTFDRTVLGELAHAISMATYQVRLSRLLRWNMLPIVALTLLGVWEGGKSVWLLLGLIAFFALAYVASGWEHSIYAAKKRELEVLREKLTQ</sequence>
<evidence type="ECO:0000313" key="2">
    <source>
        <dbReference type="EMBL" id="MBO0951096.1"/>
    </source>
</evidence>
<reference evidence="2 3" key="1">
    <citation type="submission" date="2021-03" db="EMBL/GenBank/DDBJ databases">
        <title>Fibrella sp. HMF5405 genome sequencing and assembly.</title>
        <authorList>
            <person name="Kang H."/>
            <person name="Kim H."/>
            <person name="Bae S."/>
            <person name="Joh K."/>
        </authorList>
    </citation>
    <scope>NUCLEOTIDE SEQUENCE [LARGE SCALE GENOMIC DNA]</scope>
    <source>
        <strain evidence="2 3">HMF5405</strain>
    </source>
</reference>
<dbReference type="RefSeq" id="WP_207331053.1">
    <property type="nucleotide sequence ID" value="NZ_JAFMYW010000007.1"/>
</dbReference>
<keyword evidence="1" id="KW-0472">Membrane</keyword>
<feature type="transmembrane region" description="Helical" evidence="1">
    <location>
        <begin position="148"/>
        <end position="167"/>
    </location>
</feature>
<keyword evidence="3" id="KW-1185">Reference proteome</keyword>
<proteinExistence type="predicted"/>
<keyword evidence="1" id="KW-1133">Transmembrane helix</keyword>
<accession>A0ABS3JM68</accession>
<protein>
    <submittedName>
        <fullName evidence="2">Uncharacterized protein</fullName>
    </submittedName>
</protein>
<evidence type="ECO:0000256" key="1">
    <source>
        <dbReference type="SAM" id="Phobius"/>
    </source>
</evidence>
<evidence type="ECO:0000313" key="3">
    <source>
        <dbReference type="Proteomes" id="UP000664628"/>
    </source>
</evidence>
<feature type="transmembrane region" description="Helical" evidence="1">
    <location>
        <begin position="71"/>
        <end position="89"/>
    </location>
</feature>
<keyword evidence="1" id="KW-0812">Transmembrane</keyword>
<comment type="caution">
    <text evidence="2">The sequence shown here is derived from an EMBL/GenBank/DDBJ whole genome shotgun (WGS) entry which is preliminary data.</text>
</comment>
<gene>
    <name evidence="2" type="ORF">J2I46_21100</name>
</gene>
<name>A0ABS3JM68_9BACT</name>
<organism evidence="2 3">
    <name type="scientific">Fibrella forsythiae</name>
    <dbReference type="NCBI Taxonomy" id="2817061"/>
    <lineage>
        <taxon>Bacteria</taxon>
        <taxon>Pseudomonadati</taxon>
        <taxon>Bacteroidota</taxon>
        <taxon>Cytophagia</taxon>
        <taxon>Cytophagales</taxon>
        <taxon>Spirosomataceae</taxon>
        <taxon>Fibrella</taxon>
    </lineage>
</organism>
<dbReference type="Proteomes" id="UP000664628">
    <property type="component" value="Unassembled WGS sequence"/>
</dbReference>
<feature type="transmembrane region" description="Helical" evidence="1">
    <location>
        <begin position="125"/>
        <end position="142"/>
    </location>
</feature>
<dbReference type="EMBL" id="JAFMYW010000007">
    <property type="protein sequence ID" value="MBO0951096.1"/>
    <property type="molecule type" value="Genomic_DNA"/>
</dbReference>
<feature type="transmembrane region" description="Helical" evidence="1">
    <location>
        <begin position="46"/>
        <end position="65"/>
    </location>
</feature>